<organism evidence="1 2">
    <name type="scientific">Bergeyella cardium</name>
    <dbReference type="NCBI Taxonomy" id="1585976"/>
    <lineage>
        <taxon>Bacteria</taxon>
        <taxon>Pseudomonadati</taxon>
        <taxon>Bacteroidota</taxon>
        <taxon>Flavobacteriia</taxon>
        <taxon>Flavobacteriales</taxon>
        <taxon>Weeksellaceae</taxon>
        <taxon>Bergeyella</taxon>
    </lineage>
</organism>
<evidence type="ECO:0000313" key="1">
    <source>
        <dbReference type="EMBL" id="QHN65725.1"/>
    </source>
</evidence>
<keyword evidence="2" id="KW-1185">Reference proteome</keyword>
<name>A0A6P1QVD9_9FLAO</name>
<sequence>MKTIQIKAPDFFELLKLKETSMWDIFSQMIDGEEKHIIFLNSENTPIFSYTLPKTLEKLRKDREVFSAEFQKKIQQN</sequence>
<accession>A0A6P1QVD9</accession>
<dbReference type="KEGG" id="bcad:DBX24_07440"/>
<dbReference type="OrthoDB" id="1269892at2"/>
<dbReference type="EMBL" id="CP029149">
    <property type="protein sequence ID" value="QHN65725.1"/>
    <property type="molecule type" value="Genomic_DNA"/>
</dbReference>
<dbReference type="RefSeq" id="WP_120489271.1">
    <property type="nucleotide sequence ID" value="NZ_CP029149.1"/>
</dbReference>
<proteinExistence type="predicted"/>
<reference evidence="1 2" key="1">
    <citation type="submission" date="2018-04" db="EMBL/GenBank/DDBJ databases">
        <title>Characteristic and Complete Genome Sequencing of A Novel Member of Infective Endocarditis Causative Bacteria: Bergeyella cardium QL-PH.</title>
        <authorList>
            <person name="Pan H."/>
            <person name="Sun E."/>
            <person name="Zhang Y."/>
        </authorList>
    </citation>
    <scope>NUCLEOTIDE SEQUENCE [LARGE SCALE GENOMIC DNA]</scope>
    <source>
        <strain evidence="1 2">HPQL</strain>
    </source>
</reference>
<dbReference type="Proteomes" id="UP000464318">
    <property type="component" value="Chromosome"/>
</dbReference>
<gene>
    <name evidence="1" type="ORF">DBX24_07440</name>
</gene>
<evidence type="ECO:0000313" key="2">
    <source>
        <dbReference type="Proteomes" id="UP000464318"/>
    </source>
</evidence>
<protein>
    <submittedName>
        <fullName evidence="1">Uncharacterized protein</fullName>
    </submittedName>
</protein>
<dbReference type="AlphaFoldDB" id="A0A6P1QVD9"/>